<keyword evidence="2" id="KW-1185">Reference proteome</keyword>
<name>A0A4C1YB77_EUMVA</name>
<dbReference type="Proteomes" id="UP000299102">
    <property type="component" value="Unassembled WGS sequence"/>
</dbReference>
<comment type="caution">
    <text evidence="1">The sequence shown here is derived from an EMBL/GenBank/DDBJ whole genome shotgun (WGS) entry which is preliminary data.</text>
</comment>
<evidence type="ECO:0000313" key="1">
    <source>
        <dbReference type="EMBL" id="GBP72603.1"/>
    </source>
</evidence>
<dbReference type="AlphaFoldDB" id="A0A4C1YB77"/>
<proteinExistence type="predicted"/>
<accession>A0A4C1YB77</accession>
<protein>
    <submittedName>
        <fullName evidence="1">Uncharacterized protein</fullName>
    </submittedName>
</protein>
<gene>
    <name evidence="1" type="ORF">EVAR_50905_1</name>
</gene>
<sequence>MRYVAHSEKVYLPVPDVVVVLVTALVNGPRAARGQHGRLKYNARNSAALNSLRMIQCANPTLPDSFFSPPHSRFRPLRCFRHKLHSGRVSCVVPYSSNGHRVPFPKTSCGRPLQMRSRTTQVPGSNSVRGAPRLVMFAVNAPFIGDKFIALLSSGP</sequence>
<organism evidence="1 2">
    <name type="scientific">Eumeta variegata</name>
    <name type="common">Bagworm moth</name>
    <name type="synonym">Eumeta japonica</name>
    <dbReference type="NCBI Taxonomy" id="151549"/>
    <lineage>
        <taxon>Eukaryota</taxon>
        <taxon>Metazoa</taxon>
        <taxon>Ecdysozoa</taxon>
        <taxon>Arthropoda</taxon>
        <taxon>Hexapoda</taxon>
        <taxon>Insecta</taxon>
        <taxon>Pterygota</taxon>
        <taxon>Neoptera</taxon>
        <taxon>Endopterygota</taxon>
        <taxon>Lepidoptera</taxon>
        <taxon>Glossata</taxon>
        <taxon>Ditrysia</taxon>
        <taxon>Tineoidea</taxon>
        <taxon>Psychidae</taxon>
        <taxon>Oiketicinae</taxon>
        <taxon>Eumeta</taxon>
    </lineage>
</organism>
<reference evidence="1 2" key="1">
    <citation type="journal article" date="2019" name="Commun. Biol.">
        <title>The bagworm genome reveals a unique fibroin gene that provides high tensile strength.</title>
        <authorList>
            <person name="Kono N."/>
            <person name="Nakamura H."/>
            <person name="Ohtoshi R."/>
            <person name="Tomita M."/>
            <person name="Numata K."/>
            <person name="Arakawa K."/>
        </authorList>
    </citation>
    <scope>NUCLEOTIDE SEQUENCE [LARGE SCALE GENOMIC DNA]</scope>
</reference>
<dbReference type="EMBL" id="BGZK01001151">
    <property type="protein sequence ID" value="GBP72603.1"/>
    <property type="molecule type" value="Genomic_DNA"/>
</dbReference>
<evidence type="ECO:0000313" key="2">
    <source>
        <dbReference type="Proteomes" id="UP000299102"/>
    </source>
</evidence>